<feature type="compositionally biased region" description="Polar residues" evidence="1">
    <location>
        <begin position="1"/>
        <end position="17"/>
    </location>
</feature>
<proteinExistence type="predicted"/>
<feature type="region of interest" description="Disordered" evidence="1">
    <location>
        <begin position="1"/>
        <end position="22"/>
    </location>
</feature>
<evidence type="ECO:0000313" key="3">
    <source>
        <dbReference type="Proteomes" id="UP001501461"/>
    </source>
</evidence>
<sequence length="110" mass="12056">MTQPLSVAQQAQQNNCDTGGRYAAKTHSEADFSLDLSQPYLEPHELAGQQFLDDLLSLLQWTQDRFRTHESQADPSFLVDVGLPSETTIRSVEFGLTDDPGDGTQSSAGK</sequence>
<reference evidence="3" key="1">
    <citation type="journal article" date="2019" name="Int. J. Syst. Evol. Microbiol.">
        <title>The Global Catalogue of Microorganisms (GCM) 10K type strain sequencing project: providing services to taxonomists for standard genome sequencing and annotation.</title>
        <authorList>
            <consortium name="The Broad Institute Genomics Platform"/>
            <consortium name="The Broad Institute Genome Sequencing Center for Infectious Disease"/>
            <person name="Wu L."/>
            <person name="Ma J."/>
        </authorList>
    </citation>
    <scope>NUCLEOTIDE SEQUENCE [LARGE SCALE GENOMIC DNA]</scope>
    <source>
        <strain evidence="3">JCM 13595</strain>
    </source>
</reference>
<dbReference type="RefSeq" id="WP_343957784.1">
    <property type="nucleotide sequence ID" value="NZ_BAAAMN010000036.1"/>
</dbReference>
<evidence type="ECO:0000256" key="1">
    <source>
        <dbReference type="SAM" id="MobiDB-lite"/>
    </source>
</evidence>
<dbReference type="EMBL" id="BAAAMN010000036">
    <property type="protein sequence ID" value="GAA2037967.1"/>
    <property type="molecule type" value="Genomic_DNA"/>
</dbReference>
<comment type="caution">
    <text evidence="2">The sequence shown here is derived from an EMBL/GenBank/DDBJ whole genome shotgun (WGS) entry which is preliminary data.</text>
</comment>
<name>A0ABP5G466_9MICC</name>
<protein>
    <submittedName>
        <fullName evidence="2">Uncharacterized protein</fullName>
    </submittedName>
</protein>
<gene>
    <name evidence="2" type="ORF">GCM10009720_18030</name>
</gene>
<organism evidence="2 3">
    <name type="scientific">Yaniella flava</name>
    <dbReference type="NCBI Taxonomy" id="287930"/>
    <lineage>
        <taxon>Bacteria</taxon>
        <taxon>Bacillati</taxon>
        <taxon>Actinomycetota</taxon>
        <taxon>Actinomycetes</taxon>
        <taxon>Micrococcales</taxon>
        <taxon>Micrococcaceae</taxon>
        <taxon>Yaniella</taxon>
    </lineage>
</organism>
<keyword evidence="3" id="KW-1185">Reference proteome</keyword>
<accession>A0ABP5G466</accession>
<dbReference type="Proteomes" id="UP001501461">
    <property type="component" value="Unassembled WGS sequence"/>
</dbReference>
<evidence type="ECO:0000313" key="2">
    <source>
        <dbReference type="EMBL" id="GAA2037967.1"/>
    </source>
</evidence>